<dbReference type="Proteomes" id="UP000320857">
    <property type="component" value="Unassembled WGS sequence"/>
</dbReference>
<reference evidence="4 5" key="1">
    <citation type="submission" date="2019-10" db="EMBL/GenBank/DDBJ databases">
        <title>Streptomyces sp. nov., a novel actinobacterium isolated from alkaline environment.</title>
        <authorList>
            <person name="Golinska P."/>
        </authorList>
    </citation>
    <scope>NUCLEOTIDE SEQUENCE [LARGE SCALE GENOMIC DNA]</scope>
    <source>
        <strain evidence="4 5">OF1</strain>
    </source>
</reference>
<dbReference type="GO" id="GO:0016787">
    <property type="term" value="F:hydrolase activity"/>
    <property type="evidence" value="ECO:0007669"/>
    <property type="project" value="UniProtKB-KW"/>
</dbReference>
<dbReference type="SUPFAM" id="SSF53474">
    <property type="entry name" value="alpha/beta-Hydrolases"/>
    <property type="match status" value="1"/>
</dbReference>
<name>A0A5P0YU84_9ACTN</name>
<comment type="similarity">
    <text evidence="1">Belongs to the thioesterase family.</text>
</comment>
<gene>
    <name evidence="4" type="ORF">FNX44_018740</name>
</gene>
<protein>
    <submittedName>
        <fullName evidence="4">Alpha/beta fold hydrolase</fullName>
    </submittedName>
</protein>
<dbReference type="Pfam" id="PF00975">
    <property type="entry name" value="Thioesterase"/>
    <property type="match status" value="1"/>
</dbReference>
<dbReference type="InterPro" id="IPR029058">
    <property type="entry name" value="AB_hydrolase_fold"/>
</dbReference>
<keyword evidence="4" id="KW-0378">Hydrolase</keyword>
<accession>A0A5P0YU84</accession>
<feature type="region of interest" description="Disordered" evidence="2">
    <location>
        <begin position="1"/>
        <end position="47"/>
    </location>
</feature>
<evidence type="ECO:0000313" key="5">
    <source>
        <dbReference type="Proteomes" id="UP000320857"/>
    </source>
</evidence>
<dbReference type="PANTHER" id="PTHR11487:SF0">
    <property type="entry name" value="S-ACYL FATTY ACID SYNTHASE THIOESTERASE, MEDIUM CHAIN"/>
    <property type="match status" value="1"/>
</dbReference>
<evidence type="ECO:0000313" key="4">
    <source>
        <dbReference type="EMBL" id="MQS03874.1"/>
    </source>
</evidence>
<dbReference type="InterPro" id="IPR012223">
    <property type="entry name" value="TEII"/>
</dbReference>
<dbReference type="AlphaFoldDB" id="A0A5P0YU84"/>
<dbReference type="InterPro" id="IPR001031">
    <property type="entry name" value="Thioesterase"/>
</dbReference>
<sequence length="321" mass="35090">MAAARRARRPRRPPRPRPRRPARGARPRRPGRHHPHPRRPPRRAEPDMTIPALTRPAASPDPTASPLTLVCLHHAGGNPSAFREWRDALPDGFAVHPVRLPGRDGPVTTPRRHPDLAALVRELDDQLADEVTGRYAVFGHSMGAMLAFWLVQRRMARGGPLPELFLAAAYAAPHLAGSLLGVTSEDAVDALDDVTLAERLRAAGGLPAELLARPQWLRLLLGTVREDLRLCAAHRYVAAPRLPMPVHVFGGRTDPIVSVEQLRGWREHAAGDFGCDILDGGHFLVQEPHAGLLPALRRRLTRALTTPRTVGAPPAPTVPTK</sequence>
<evidence type="ECO:0000259" key="3">
    <source>
        <dbReference type="Pfam" id="PF00975"/>
    </source>
</evidence>
<feature type="compositionally biased region" description="Basic residues" evidence="2">
    <location>
        <begin position="1"/>
        <end position="41"/>
    </location>
</feature>
<evidence type="ECO:0000256" key="2">
    <source>
        <dbReference type="SAM" id="MobiDB-lite"/>
    </source>
</evidence>
<evidence type="ECO:0000256" key="1">
    <source>
        <dbReference type="ARBA" id="ARBA00007169"/>
    </source>
</evidence>
<dbReference type="EMBL" id="VJYK02000213">
    <property type="protein sequence ID" value="MQS03874.1"/>
    <property type="molecule type" value="Genomic_DNA"/>
</dbReference>
<dbReference type="GO" id="GO:0008610">
    <property type="term" value="P:lipid biosynthetic process"/>
    <property type="evidence" value="ECO:0007669"/>
    <property type="project" value="TreeGrafter"/>
</dbReference>
<comment type="caution">
    <text evidence="4">The sequence shown here is derived from an EMBL/GenBank/DDBJ whole genome shotgun (WGS) entry which is preliminary data.</text>
</comment>
<proteinExistence type="inferred from homology"/>
<keyword evidence="5" id="KW-1185">Reference proteome</keyword>
<organism evidence="4 5">
    <name type="scientific">Streptomyces alkaliterrae</name>
    <dbReference type="NCBI Taxonomy" id="2213162"/>
    <lineage>
        <taxon>Bacteria</taxon>
        <taxon>Bacillati</taxon>
        <taxon>Actinomycetota</taxon>
        <taxon>Actinomycetes</taxon>
        <taxon>Kitasatosporales</taxon>
        <taxon>Streptomycetaceae</taxon>
        <taxon>Streptomyces</taxon>
    </lineage>
</organism>
<dbReference type="PANTHER" id="PTHR11487">
    <property type="entry name" value="THIOESTERASE"/>
    <property type="match status" value="1"/>
</dbReference>
<dbReference type="Gene3D" id="3.40.50.1820">
    <property type="entry name" value="alpha/beta hydrolase"/>
    <property type="match status" value="1"/>
</dbReference>
<feature type="domain" description="Thioesterase" evidence="3">
    <location>
        <begin position="68"/>
        <end position="287"/>
    </location>
</feature>